<feature type="region of interest" description="Disordered" evidence="2">
    <location>
        <begin position="98"/>
        <end position="118"/>
    </location>
</feature>
<evidence type="ECO:0000256" key="3">
    <source>
        <dbReference type="SAM" id="Phobius"/>
    </source>
</evidence>
<evidence type="ECO:0000313" key="4">
    <source>
        <dbReference type="EMBL" id="KAK8887913.1"/>
    </source>
</evidence>
<feature type="transmembrane region" description="Helical" evidence="3">
    <location>
        <begin position="201"/>
        <end position="220"/>
    </location>
</feature>
<proteinExistence type="predicted"/>
<gene>
    <name evidence="4" type="ORF">M9Y10_038972</name>
</gene>
<organism evidence="4 5">
    <name type="scientific">Tritrichomonas musculus</name>
    <dbReference type="NCBI Taxonomy" id="1915356"/>
    <lineage>
        <taxon>Eukaryota</taxon>
        <taxon>Metamonada</taxon>
        <taxon>Parabasalia</taxon>
        <taxon>Tritrichomonadida</taxon>
        <taxon>Tritrichomonadidae</taxon>
        <taxon>Tritrichomonas</taxon>
    </lineage>
</organism>
<evidence type="ECO:0000256" key="1">
    <source>
        <dbReference type="SAM" id="Coils"/>
    </source>
</evidence>
<keyword evidence="3" id="KW-0812">Transmembrane</keyword>
<feature type="compositionally biased region" description="Basic and acidic residues" evidence="2">
    <location>
        <begin position="279"/>
        <end position="299"/>
    </location>
</feature>
<feature type="coiled-coil region" evidence="1">
    <location>
        <begin position="150"/>
        <end position="192"/>
    </location>
</feature>
<keyword evidence="3" id="KW-1133">Transmembrane helix</keyword>
<reference evidence="4 5" key="1">
    <citation type="submission" date="2024-04" db="EMBL/GenBank/DDBJ databases">
        <title>Tritrichomonas musculus Genome.</title>
        <authorList>
            <person name="Alves-Ferreira E."/>
            <person name="Grigg M."/>
            <person name="Lorenzi H."/>
            <person name="Galac M."/>
        </authorList>
    </citation>
    <scope>NUCLEOTIDE SEQUENCE [LARGE SCALE GENOMIC DNA]</scope>
    <source>
        <strain evidence="4 5">EAF2021</strain>
    </source>
</reference>
<comment type="caution">
    <text evidence="4">The sequence shown here is derived from an EMBL/GenBank/DDBJ whole genome shotgun (WGS) entry which is preliminary data.</text>
</comment>
<evidence type="ECO:0000313" key="5">
    <source>
        <dbReference type="Proteomes" id="UP001470230"/>
    </source>
</evidence>
<keyword evidence="3" id="KW-0472">Membrane</keyword>
<protein>
    <submittedName>
        <fullName evidence="4">Uncharacterized protein</fullName>
    </submittedName>
</protein>
<sequence>MALIQDTASILNSSAIENNFKIAQVLQIRKEIPKALAKYQSVCVSLENISKNNPGANLELHFIPLSLGKMSDIYKEKQDLEKALAFMKCQRHFLEYMASNKPNREQEDSTDGADGKGFDEHSLDDLYSEMHKCFEMKDAPPPRDPQEIVKEFAEAKKKQDEENARENMRRLNEILEERKRKLENSKWEQTIEWVSNHPIKLALGALVFLGVFLIIALNSFDVDDHDPNKDLKKLREEAAAKQRAKREAEKGQHKDTSNENRKPPKMSQEEIQKLQQMMEKLKREQEEKYQDMKKSRKEL</sequence>
<keyword evidence="1" id="KW-0175">Coiled coil</keyword>
<feature type="compositionally biased region" description="Basic and acidic residues" evidence="2">
    <location>
        <begin position="237"/>
        <end position="272"/>
    </location>
</feature>
<name>A0ABR2KAN3_9EUKA</name>
<keyword evidence="5" id="KW-1185">Reference proteome</keyword>
<evidence type="ECO:0000256" key="2">
    <source>
        <dbReference type="SAM" id="MobiDB-lite"/>
    </source>
</evidence>
<feature type="compositionally biased region" description="Basic and acidic residues" evidence="2">
    <location>
        <begin position="102"/>
        <end position="118"/>
    </location>
</feature>
<accession>A0ABR2KAN3</accession>
<dbReference type="Proteomes" id="UP001470230">
    <property type="component" value="Unassembled WGS sequence"/>
</dbReference>
<feature type="region of interest" description="Disordered" evidence="2">
    <location>
        <begin position="237"/>
        <end position="299"/>
    </location>
</feature>
<dbReference type="EMBL" id="JAPFFF010000006">
    <property type="protein sequence ID" value="KAK8887913.1"/>
    <property type="molecule type" value="Genomic_DNA"/>
</dbReference>